<feature type="compositionally biased region" description="Basic and acidic residues" evidence="1">
    <location>
        <begin position="22"/>
        <end position="33"/>
    </location>
</feature>
<feature type="region of interest" description="Disordered" evidence="1">
    <location>
        <begin position="1"/>
        <end position="33"/>
    </location>
</feature>
<dbReference type="SUPFAM" id="SSF50729">
    <property type="entry name" value="PH domain-like"/>
    <property type="match status" value="1"/>
</dbReference>
<dbReference type="PANTHER" id="PTHR47695:SF3">
    <property type="entry name" value="PID DOMAIN-CONTAINING PROTEIN"/>
    <property type="match status" value="1"/>
</dbReference>
<dbReference type="EMBL" id="UZAI01019676">
    <property type="protein sequence ID" value="VDP46985.1"/>
    <property type="molecule type" value="Genomic_DNA"/>
</dbReference>
<evidence type="ECO:0000313" key="3">
    <source>
        <dbReference type="Proteomes" id="UP000277204"/>
    </source>
</evidence>
<reference evidence="2 3" key="1">
    <citation type="submission" date="2018-11" db="EMBL/GenBank/DDBJ databases">
        <authorList>
            <consortium name="Pathogen Informatics"/>
        </authorList>
    </citation>
    <scope>NUCLEOTIDE SEQUENCE [LARGE SCALE GENOMIC DNA]</scope>
    <source>
        <strain evidence="2 3">Zambia</strain>
    </source>
</reference>
<dbReference type="Gene3D" id="2.30.29.30">
    <property type="entry name" value="Pleckstrin-homology domain (PH domain)/Phosphotyrosine-binding domain (PTB)"/>
    <property type="match status" value="1"/>
</dbReference>
<dbReference type="InterPro" id="IPR011993">
    <property type="entry name" value="PH-like_dom_sf"/>
</dbReference>
<dbReference type="AlphaFoldDB" id="A0A183N509"/>
<dbReference type="STRING" id="48269.A0A183N509"/>
<evidence type="ECO:0000256" key="1">
    <source>
        <dbReference type="SAM" id="MobiDB-lite"/>
    </source>
</evidence>
<dbReference type="PROSITE" id="PS01179">
    <property type="entry name" value="PID"/>
    <property type="match status" value="1"/>
</dbReference>
<gene>
    <name evidence="2" type="ORF">SMRZ_LOCUS23384</name>
</gene>
<dbReference type="Proteomes" id="UP000277204">
    <property type="component" value="Unassembled WGS sequence"/>
</dbReference>
<dbReference type="PANTHER" id="PTHR47695">
    <property type="entry name" value="PID DOMAIN-CONTAINING PROTEIN"/>
    <property type="match status" value="1"/>
</dbReference>
<proteinExistence type="predicted"/>
<sequence length="357" mass="40689">MTEENEKMNPCDIDEVEVSSDTSEKEAKESKTHGSLENFVPQIYRAKFFGNTSVSEPRGDFICESSLGLLKTQLLTSKLHKKRIRIRVDTSGISVIGSRNSTLHHVHKFENITFIWTDPCDLQSCGIIVKQPLIGDNVHQFYGYKLYQNVSLIDSFITPKLIGVLKHIYSNLDLLPPNEVMKIFGSKTNNTNLKHVDILSKSEHSTDTRIFDTTEENNPDLIQLIDISDNTVSPHQKNADNENIQKQYTSNGHNVPYNKGGEKNWITFDDHFENQGISWENSTPKNLMSQNPHNQPFGNNDLHYFSQINMNNQMFKHNSSPFMEMTKCTTQNTPYLKSYSTTANIWSNIPPAIQTVS</sequence>
<dbReference type="InterPro" id="IPR006020">
    <property type="entry name" value="PTB/PI_dom"/>
</dbReference>
<organism evidence="2 3">
    <name type="scientific">Schistosoma margrebowiei</name>
    <dbReference type="NCBI Taxonomy" id="48269"/>
    <lineage>
        <taxon>Eukaryota</taxon>
        <taxon>Metazoa</taxon>
        <taxon>Spiralia</taxon>
        <taxon>Lophotrochozoa</taxon>
        <taxon>Platyhelminthes</taxon>
        <taxon>Trematoda</taxon>
        <taxon>Digenea</taxon>
        <taxon>Strigeidida</taxon>
        <taxon>Schistosomatoidea</taxon>
        <taxon>Schistosomatidae</taxon>
        <taxon>Schistosoma</taxon>
    </lineage>
</organism>
<accession>A0A183N509</accession>
<protein>
    <submittedName>
        <fullName evidence="2">Uncharacterized protein</fullName>
    </submittedName>
</protein>
<keyword evidence="3" id="KW-1185">Reference proteome</keyword>
<name>A0A183N509_9TREM</name>
<dbReference type="GO" id="GO:0005737">
    <property type="term" value="C:cytoplasm"/>
    <property type="evidence" value="ECO:0007669"/>
    <property type="project" value="TreeGrafter"/>
</dbReference>
<evidence type="ECO:0000313" key="2">
    <source>
        <dbReference type="EMBL" id="VDP46985.1"/>
    </source>
</evidence>